<name>A0A2Z6NAG4_TRISU</name>
<accession>A0A2Z6NAG4</accession>
<organism evidence="1 2">
    <name type="scientific">Trifolium subterraneum</name>
    <name type="common">Subterranean clover</name>
    <dbReference type="NCBI Taxonomy" id="3900"/>
    <lineage>
        <taxon>Eukaryota</taxon>
        <taxon>Viridiplantae</taxon>
        <taxon>Streptophyta</taxon>
        <taxon>Embryophyta</taxon>
        <taxon>Tracheophyta</taxon>
        <taxon>Spermatophyta</taxon>
        <taxon>Magnoliopsida</taxon>
        <taxon>eudicotyledons</taxon>
        <taxon>Gunneridae</taxon>
        <taxon>Pentapetalae</taxon>
        <taxon>rosids</taxon>
        <taxon>fabids</taxon>
        <taxon>Fabales</taxon>
        <taxon>Fabaceae</taxon>
        <taxon>Papilionoideae</taxon>
        <taxon>50 kb inversion clade</taxon>
        <taxon>NPAAA clade</taxon>
        <taxon>Hologalegina</taxon>
        <taxon>IRL clade</taxon>
        <taxon>Trifolieae</taxon>
        <taxon>Trifolium</taxon>
    </lineage>
</organism>
<dbReference type="EMBL" id="DF973377">
    <property type="protein sequence ID" value="GAU28679.1"/>
    <property type="molecule type" value="Genomic_DNA"/>
</dbReference>
<gene>
    <name evidence="1" type="ORF">TSUD_159610</name>
</gene>
<dbReference type="Proteomes" id="UP000242715">
    <property type="component" value="Unassembled WGS sequence"/>
</dbReference>
<dbReference type="AlphaFoldDB" id="A0A2Z6NAG4"/>
<keyword evidence="2" id="KW-1185">Reference proteome</keyword>
<sequence length="68" mass="7412">MKEVWILGKGETEAIERGEAVACGQEMTSSTEEKNEELWFLDFGAVIAVCGILLECILGQSLHAAIQD</sequence>
<proteinExistence type="predicted"/>
<protein>
    <submittedName>
        <fullName evidence="1">Uncharacterized protein</fullName>
    </submittedName>
</protein>
<evidence type="ECO:0000313" key="1">
    <source>
        <dbReference type="EMBL" id="GAU28679.1"/>
    </source>
</evidence>
<reference evidence="2" key="1">
    <citation type="journal article" date="2017" name="Front. Plant Sci.">
        <title>Climate Clever Clovers: New Paradigm to Reduce the Environmental Footprint of Ruminants by Breeding Low Methanogenic Forages Utilizing Haplotype Variation.</title>
        <authorList>
            <person name="Kaur P."/>
            <person name="Appels R."/>
            <person name="Bayer P.E."/>
            <person name="Keeble-Gagnere G."/>
            <person name="Wang J."/>
            <person name="Hirakawa H."/>
            <person name="Shirasawa K."/>
            <person name="Vercoe P."/>
            <person name="Stefanova K."/>
            <person name="Durmic Z."/>
            <person name="Nichols P."/>
            <person name="Revell C."/>
            <person name="Isobe S.N."/>
            <person name="Edwards D."/>
            <person name="Erskine W."/>
        </authorList>
    </citation>
    <scope>NUCLEOTIDE SEQUENCE [LARGE SCALE GENOMIC DNA]</scope>
    <source>
        <strain evidence="2">cv. Daliak</strain>
    </source>
</reference>
<evidence type="ECO:0000313" key="2">
    <source>
        <dbReference type="Proteomes" id="UP000242715"/>
    </source>
</evidence>